<dbReference type="InterPro" id="IPR002347">
    <property type="entry name" value="SDR_fam"/>
</dbReference>
<dbReference type="Proteomes" id="UP000824998">
    <property type="component" value="Unassembled WGS sequence"/>
</dbReference>
<evidence type="ECO:0000256" key="1">
    <source>
        <dbReference type="ARBA" id="ARBA00023002"/>
    </source>
</evidence>
<dbReference type="PANTHER" id="PTHR43157:SF31">
    <property type="entry name" value="PHOSPHATIDYLINOSITOL-GLYCAN BIOSYNTHESIS CLASS F PROTEIN"/>
    <property type="match status" value="1"/>
</dbReference>
<evidence type="ECO:0000313" key="2">
    <source>
        <dbReference type="EMBL" id="KAG9231973.1"/>
    </source>
</evidence>
<dbReference type="OrthoDB" id="542013at2759"/>
<organism evidence="2 3">
    <name type="scientific">Amylocarpus encephaloides</name>
    <dbReference type="NCBI Taxonomy" id="45428"/>
    <lineage>
        <taxon>Eukaryota</taxon>
        <taxon>Fungi</taxon>
        <taxon>Dikarya</taxon>
        <taxon>Ascomycota</taxon>
        <taxon>Pezizomycotina</taxon>
        <taxon>Leotiomycetes</taxon>
        <taxon>Helotiales</taxon>
        <taxon>Helotiales incertae sedis</taxon>
        <taxon>Amylocarpus</taxon>
    </lineage>
</organism>
<dbReference type="SUPFAM" id="SSF51735">
    <property type="entry name" value="NAD(P)-binding Rossmann-fold domains"/>
    <property type="match status" value="1"/>
</dbReference>
<evidence type="ECO:0000313" key="3">
    <source>
        <dbReference type="Proteomes" id="UP000824998"/>
    </source>
</evidence>
<reference evidence="2" key="1">
    <citation type="journal article" date="2021" name="IMA Fungus">
        <title>Genomic characterization of three marine fungi, including Emericellopsis atlantica sp. nov. with signatures of a generalist lifestyle and marine biomass degradation.</title>
        <authorList>
            <person name="Hagestad O.C."/>
            <person name="Hou L."/>
            <person name="Andersen J.H."/>
            <person name="Hansen E.H."/>
            <person name="Altermark B."/>
            <person name="Li C."/>
            <person name="Kuhnert E."/>
            <person name="Cox R.J."/>
            <person name="Crous P.W."/>
            <person name="Spatafora J.W."/>
            <person name="Lail K."/>
            <person name="Amirebrahimi M."/>
            <person name="Lipzen A."/>
            <person name="Pangilinan J."/>
            <person name="Andreopoulos W."/>
            <person name="Hayes R.D."/>
            <person name="Ng V."/>
            <person name="Grigoriev I.V."/>
            <person name="Jackson S.A."/>
            <person name="Sutton T.D.S."/>
            <person name="Dobson A.D.W."/>
            <person name="Rama T."/>
        </authorList>
    </citation>
    <scope>NUCLEOTIDE SEQUENCE</scope>
    <source>
        <strain evidence="2">TRa018bII</strain>
    </source>
</reference>
<dbReference type="PANTHER" id="PTHR43157">
    <property type="entry name" value="PHOSPHATIDYLINOSITOL-GLYCAN BIOSYNTHESIS CLASS F PROTEIN-RELATED"/>
    <property type="match status" value="1"/>
</dbReference>
<sequence length="337" mass="37058">MALSFTDFMRVQVFARIPQPTESFSSKTVVVVGANTGIGKESVKHLVRLGSSKIILGCRDTSKGESAKAEIQSLFPTSKSILEVWEVDLISYPSVQEFARRVSSQLERLDTLILNAGLNLTVFQVCNGTEMSMGVNVLSTFLLAMLLVPKLRETARRFGVSPNLTFTTSAMYTVAKFPERQDDVFDWLGKRENVDPHSQYALTKLFHIVVIRKLATLIDPQTDVKTPTTPPIIVNSLDPCLCKTDLFRSVQGPLKIVLAIFKLFARTAEEGARLVVIAASADRESHGGYMRVGALKEYAPNIMSPSGVENSEYVWDQVAKKLEGIQPGLIAAATETS</sequence>
<dbReference type="Gene3D" id="3.40.50.720">
    <property type="entry name" value="NAD(P)-binding Rossmann-like Domain"/>
    <property type="match status" value="1"/>
</dbReference>
<dbReference type="GO" id="GO:0016491">
    <property type="term" value="F:oxidoreductase activity"/>
    <property type="evidence" value="ECO:0007669"/>
    <property type="project" value="UniProtKB-KW"/>
</dbReference>
<protein>
    <submittedName>
        <fullName evidence="2">Uncharacterized protein</fullName>
    </submittedName>
</protein>
<dbReference type="PRINTS" id="PR00081">
    <property type="entry name" value="GDHRDH"/>
</dbReference>
<dbReference type="Pfam" id="PF00106">
    <property type="entry name" value="adh_short"/>
    <property type="match status" value="1"/>
</dbReference>
<name>A0A9P8C2X6_9HELO</name>
<comment type="caution">
    <text evidence="2">The sequence shown here is derived from an EMBL/GenBank/DDBJ whole genome shotgun (WGS) entry which is preliminary data.</text>
</comment>
<gene>
    <name evidence="2" type="ORF">BJ875DRAFT_428651</name>
</gene>
<keyword evidence="1" id="KW-0560">Oxidoreductase</keyword>
<dbReference type="InterPro" id="IPR036291">
    <property type="entry name" value="NAD(P)-bd_dom_sf"/>
</dbReference>
<accession>A0A9P8C2X6</accession>
<dbReference type="AlphaFoldDB" id="A0A9P8C2X6"/>
<dbReference type="EMBL" id="MU251571">
    <property type="protein sequence ID" value="KAG9231973.1"/>
    <property type="molecule type" value="Genomic_DNA"/>
</dbReference>
<keyword evidence="3" id="KW-1185">Reference proteome</keyword>
<proteinExistence type="predicted"/>